<protein>
    <submittedName>
        <fullName evidence="2">Uncharacterized protein</fullName>
    </submittedName>
</protein>
<name>A0A915BBS6_PARUN</name>
<dbReference type="WBParaSite" id="PgR033_g067_t01">
    <property type="protein sequence ID" value="PgR033_g067_t01"/>
    <property type="gene ID" value="PgR033_g067"/>
</dbReference>
<reference evidence="2" key="1">
    <citation type="submission" date="2022-11" db="UniProtKB">
        <authorList>
            <consortium name="WormBaseParasite"/>
        </authorList>
    </citation>
    <scope>IDENTIFICATION</scope>
</reference>
<accession>A0A915BBS6</accession>
<evidence type="ECO:0000313" key="1">
    <source>
        <dbReference type="Proteomes" id="UP000887569"/>
    </source>
</evidence>
<dbReference type="Proteomes" id="UP000887569">
    <property type="component" value="Unplaced"/>
</dbReference>
<organism evidence="1 2">
    <name type="scientific">Parascaris univalens</name>
    <name type="common">Nematode worm</name>
    <dbReference type="NCBI Taxonomy" id="6257"/>
    <lineage>
        <taxon>Eukaryota</taxon>
        <taxon>Metazoa</taxon>
        <taxon>Ecdysozoa</taxon>
        <taxon>Nematoda</taxon>
        <taxon>Chromadorea</taxon>
        <taxon>Rhabditida</taxon>
        <taxon>Spirurina</taxon>
        <taxon>Ascaridomorpha</taxon>
        <taxon>Ascaridoidea</taxon>
        <taxon>Ascarididae</taxon>
        <taxon>Parascaris</taxon>
    </lineage>
</organism>
<dbReference type="AlphaFoldDB" id="A0A915BBS6"/>
<evidence type="ECO:0000313" key="2">
    <source>
        <dbReference type="WBParaSite" id="PgR033_g067_t01"/>
    </source>
</evidence>
<keyword evidence="1" id="KW-1185">Reference proteome</keyword>
<sequence length="106" mass="12090">LYFRIRLARICDLCLCFCKLQSCLQLRSDGKGVEREAREERVGLWHWPANVTVHSNNNFPPFRKRIDGLWSSNGSAVGAGIVVRCYYLIGDITSRGISINWVVPFC</sequence>
<proteinExistence type="predicted"/>